<keyword evidence="16" id="KW-1185">Reference proteome</keyword>
<comment type="function">
    <text evidence="10 12">Specifically methylates the N3 position of the uracil ring of uridine 1498 (m3U1498) in 16S rRNA. Acts on the fully assembled 30S ribosomal subunit.</text>
</comment>
<evidence type="ECO:0000256" key="10">
    <source>
        <dbReference type="ARBA" id="ARBA00025699"/>
    </source>
</evidence>
<dbReference type="InterPro" id="IPR046886">
    <property type="entry name" value="RsmE_MTase_dom"/>
</dbReference>
<evidence type="ECO:0000259" key="14">
    <source>
        <dbReference type="Pfam" id="PF20260"/>
    </source>
</evidence>
<protein>
    <recommendedName>
        <fullName evidence="4 12">Ribosomal RNA small subunit methyltransferase E</fullName>
        <ecNumber evidence="3 12">2.1.1.193</ecNumber>
    </recommendedName>
</protein>
<keyword evidence="9 12" id="KW-0949">S-adenosyl-L-methionine</keyword>
<evidence type="ECO:0000256" key="9">
    <source>
        <dbReference type="ARBA" id="ARBA00022691"/>
    </source>
</evidence>
<comment type="caution">
    <text evidence="15">The sequence shown here is derived from an EMBL/GenBank/DDBJ whole genome shotgun (WGS) entry which is preliminary data.</text>
</comment>
<feature type="domain" description="Ribosomal RNA small subunit methyltransferase E PUA-like" evidence="14">
    <location>
        <begin position="17"/>
        <end position="54"/>
    </location>
</feature>
<dbReference type="GO" id="GO:0070475">
    <property type="term" value="P:rRNA base methylation"/>
    <property type="evidence" value="ECO:0007669"/>
    <property type="project" value="TreeGrafter"/>
</dbReference>
<dbReference type="InterPro" id="IPR006700">
    <property type="entry name" value="RsmE"/>
</dbReference>
<dbReference type="CDD" id="cd18084">
    <property type="entry name" value="RsmE-like"/>
    <property type="match status" value="1"/>
</dbReference>
<evidence type="ECO:0000256" key="3">
    <source>
        <dbReference type="ARBA" id="ARBA00012328"/>
    </source>
</evidence>
<dbReference type="Proteomes" id="UP000584587">
    <property type="component" value="Unassembled WGS sequence"/>
</dbReference>
<evidence type="ECO:0000313" key="16">
    <source>
        <dbReference type="Proteomes" id="UP000584587"/>
    </source>
</evidence>
<evidence type="ECO:0000313" key="15">
    <source>
        <dbReference type="EMBL" id="NKE38282.1"/>
    </source>
</evidence>
<accession>A0A846TVV4</accession>
<dbReference type="PANTHER" id="PTHR30027:SF3">
    <property type="entry name" value="16S RRNA (URACIL(1498)-N(3))-METHYLTRANSFERASE"/>
    <property type="match status" value="1"/>
</dbReference>
<feature type="domain" description="Ribosomal RNA small subunit methyltransferase E methyltransferase" evidence="13">
    <location>
        <begin position="70"/>
        <end position="234"/>
    </location>
</feature>
<dbReference type="EMBL" id="JAAVVK010000001">
    <property type="protein sequence ID" value="NKE38282.1"/>
    <property type="molecule type" value="Genomic_DNA"/>
</dbReference>
<dbReference type="RefSeq" id="WP_168104756.1">
    <property type="nucleotide sequence ID" value="NZ_CP051215.1"/>
</dbReference>
<dbReference type="Pfam" id="PF04452">
    <property type="entry name" value="Methyltrans_RNA"/>
    <property type="match status" value="1"/>
</dbReference>
<dbReference type="SUPFAM" id="SSF75217">
    <property type="entry name" value="alpha/beta knot"/>
    <property type="match status" value="1"/>
</dbReference>
<dbReference type="Pfam" id="PF20260">
    <property type="entry name" value="PUA_4"/>
    <property type="match status" value="1"/>
</dbReference>
<gene>
    <name evidence="15" type="ORF">HER12_00730</name>
</gene>
<dbReference type="InterPro" id="IPR029026">
    <property type="entry name" value="tRNA_m1G_MTases_N"/>
</dbReference>
<dbReference type="SUPFAM" id="SSF88697">
    <property type="entry name" value="PUA domain-like"/>
    <property type="match status" value="1"/>
</dbReference>
<dbReference type="Gene3D" id="3.40.1280.10">
    <property type="match status" value="1"/>
</dbReference>
<evidence type="ECO:0000256" key="7">
    <source>
        <dbReference type="ARBA" id="ARBA00022603"/>
    </source>
</evidence>
<evidence type="ECO:0000256" key="1">
    <source>
        <dbReference type="ARBA" id="ARBA00004496"/>
    </source>
</evidence>
<dbReference type="GO" id="GO:0005737">
    <property type="term" value="C:cytoplasm"/>
    <property type="evidence" value="ECO:0007669"/>
    <property type="project" value="UniProtKB-SubCell"/>
</dbReference>
<evidence type="ECO:0000256" key="12">
    <source>
        <dbReference type="PIRNR" id="PIRNR015601"/>
    </source>
</evidence>
<sequence>MECYFADSSNSNQQLVLDQEDTTHIIKVLRHKIGDEVVVVFQGKKYRTKIVSLTPFVVCQIIEPLESDSELPIKITLVMALLKEQKFDLVIQKAVELGVHQIVPVQLERSISVVSNLNTSKLTSKVARWQKIARAAAKQSNRNIIPEIMPIISSISDLKKYQSEVNFLAYENAAIANWEPNLKQKQSVTIVVGPEGGISEKELKSFAALKFTNISLGRTILRAETAPLYFLSVVNYYSAIKN</sequence>
<name>A0A846TVV4_9MOLU</name>
<evidence type="ECO:0000256" key="8">
    <source>
        <dbReference type="ARBA" id="ARBA00022679"/>
    </source>
</evidence>
<evidence type="ECO:0000259" key="13">
    <source>
        <dbReference type="Pfam" id="PF04452"/>
    </source>
</evidence>
<dbReference type="PIRSF" id="PIRSF015601">
    <property type="entry name" value="MTase_slr0722"/>
    <property type="match status" value="1"/>
</dbReference>
<dbReference type="InterPro" id="IPR029028">
    <property type="entry name" value="Alpha/beta_knot_MTases"/>
</dbReference>
<evidence type="ECO:0000256" key="6">
    <source>
        <dbReference type="ARBA" id="ARBA00022552"/>
    </source>
</evidence>
<evidence type="ECO:0000256" key="4">
    <source>
        <dbReference type="ARBA" id="ARBA00013673"/>
    </source>
</evidence>
<keyword evidence="5 12" id="KW-0963">Cytoplasm</keyword>
<keyword evidence="8 12" id="KW-0808">Transferase</keyword>
<dbReference type="NCBIfam" id="TIGR00046">
    <property type="entry name" value="RsmE family RNA methyltransferase"/>
    <property type="match status" value="1"/>
</dbReference>
<dbReference type="GO" id="GO:0070042">
    <property type="term" value="F:rRNA (uridine-N3-)-methyltransferase activity"/>
    <property type="evidence" value="ECO:0007669"/>
    <property type="project" value="TreeGrafter"/>
</dbReference>
<evidence type="ECO:0000256" key="2">
    <source>
        <dbReference type="ARBA" id="ARBA00005528"/>
    </source>
</evidence>
<dbReference type="InterPro" id="IPR015947">
    <property type="entry name" value="PUA-like_sf"/>
</dbReference>
<reference evidence="15 16" key="1">
    <citation type="submission" date="2020-04" db="EMBL/GenBank/DDBJ databases">
        <title>Complete genome sequence of Spiroplasma platyhelix ATCC 51748, an insect isolate.</title>
        <authorList>
            <person name="Green E.A."/>
            <person name="Klassen J.L."/>
        </authorList>
    </citation>
    <scope>NUCLEOTIDE SEQUENCE [LARGE SCALE GENOMIC DNA]</scope>
    <source>
        <strain evidence="15 16">PALS-1</strain>
    </source>
</reference>
<dbReference type="AlphaFoldDB" id="A0A846TVV4"/>
<keyword evidence="7 12" id="KW-0489">Methyltransferase</keyword>
<organism evidence="15 16">
    <name type="scientific">Spiroplasma platyhelix PALS-1</name>
    <dbReference type="NCBI Taxonomy" id="1276218"/>
    <lineage>
        <taxon>Bacteria</taxon>
        <taxon>Bacillati</taxon>
        <taxon>Mycoplasmatota</taxon>
        <taxon>Mollicutes</taxon>
        <taxon>Entomoplasmatales</taxon>
        <taxon>Spiroplasmataceae</taxon>
        <taxon>Spiroplasma</taxon>
    </lineage>
</organism>
<evidence type="ECO:0000256" key="11">
    <source>
        <dbReference type="ARBA" id="ARBA00047944"/>
    </source>
</evidence>
<dbReference type="InterPro" id="IPR046887">
    <property type="entry name" value="RsmE_PUA-like"/>
</dbReference>
<dbReference type="PANTHER" id="PTHR30027">
    <property type="entry name" value="RIBOSOMAL RNA SMALL SUBUNIT METHYLTRANSFERASE E"/>
    <property type="match status" value="1"/>
</dbReference>
<comment type="similarity">
    <text evidence="2 12">Belongs to the RNA methyltransferase RsmE family.</text>
</comment>
<comment type="subcellular location">
    <subcellularLocation>
        <location evidence="1 12">Cytoplasm</location>
    </subcellularLocation>
</comment>
<comment type="catalytic activity">
    <reaction evidence="11 12">
        <text>uridine(1498) in 16S rRNA + S-adenosyl-L-methionine = N(3)-methyluridine(1498) in 16S rRNA + S-adenosyl-L-homocysteine + H(+)</text>
        <dbReference type="Rhea" id="RHEA:42920"/>
        <dbReference type="Rhea" id="RHEA-COMP:10283"/>
        <dbReference type="Rhea" id="RHEA-COMP:10284"/>
        <dbReference type="ChEBI" id="CHEBI:15378"/>
        <dbReference type="ChEBI" id="CHEBI:57856"/>
        <dbReference type="ChEBI" id="CHEBI:59789"/>
        <dbReference type="ChEBI" id="CHEBI:65315"/>
        <dbReference type="ChEBI" id="CHEBI:74502"/>
        <dbReference type="EC" id="2.1.1.193"/>
    </reaction>
</comment>
<keyword evidence="6 12" id="KW-0698">rRNA processing</keyword>
<dbReference type="EC" id="2.1.1.193" evidence="3 12"/>
<evidence type="ECO:0000256" key="5">
    <source>
        <dbReference type="ARBA" id="ARBA00022490"/>
    </source>
</evidence>
<proteinExistence type="inferred from homology"/>